<dbReference type="Proteomes" id="UP001227230">
    <property type="component" value="Chromosome 18"/>
</dbReference>
<evidence type="ECO:0000313" key="1">
    <source>
        <dbReference type="EMBL" id="WKA10565.1"/>
    </source>
</evidence>
<reference evidence="1 2" key="1">
    <citation type="journal article" date="2023" name="Hortic Res">
        <title>The complete reference genome for grapevine (Vitis vinifera L.) genetics and breeding.</title>
        <authorList>
            <person name="Shi X."/>
            <person name="Cao S."/>
            <person name="Wang X."/>
            <person name="Huang S."/>
            <person name="Wang Y."/>
            <person name="Liu Z."/>
            <person name="Liu W."/>
            <person name="Leng X."/>
            <person name="Peng Y."/>
            <person name="Wang N."/>
            <person name="Wang Y."/>
            <person name="Ma Z."/>
            <person name="Xu X."/>
            <person name="Zhang F."/>
            <person name="Xue H."/>
            <person name="Zhong H."/>
            <person name="Wang Y."/>
            <person name="Zhang K."/>
            <person name="Velt A."/>
            <person name="Avia K."/>
            <person name="Holtgrawe D."/>
            <person name="Grimplet J."/>
            <person name="Matus J.T."/>
            <person name="Ware D."/>
            <person name="Wu X."/>
            <person name="Wang H."/>
            <person name="Liu C."/>
            <person name="Fang Y."/>
            <person name="Rustenholz C."/>
            <person name="Cheng Z."/>
            <person name="Xiao H."/>
            <person name="Zhou Y."/>
        </authorList>
    </citation>
    <scope>NUCLEOTIDE SEQUENCE [LARGE SCALE GENOMIC DNA]</scope>
    <source>
        <strain evidence="2">cv. Pinot noir / PN40024</strain>
        <tissue evidence="1">Leaf</tissue>
    </source>
</reference>
<name>A0ABY9DSD5_VITVI</name>
<gene>
    <name evidence="1" type="ORF">VitviT2T_028130</name>
</gene>
<accession>A0ABY9DSD5</accession>
<protein>
    <submittedName>
        <fullName evidence="1">Uncharacterized protein</fullName>
    </submittedName>
</protein>
<sequence>MKKTEDSSCSLPSNFWSTSRSSFSTYYIPFQNSGSQESNASNRIRFGAEMRKIWPLEDNCSRLVRNSHNTLKLAQHLQLVRNSHNTRTTLAQHLPNSHSPCVVRIFLCSADSTLDLFF</sequence>
<proteinExistence type="predicted"/>
<keyword evidence="2" id="KW-1185">Reference proteome</keyword>
<dbReference type="EMBL" id="CP126665">
    <property type="protein sequence ID" value="WKA10565.1"/>
    <property type="molecule type" value="Genomic_DNA"/>
</dbReference>
<evidence type="ECO:0000313" key="2">
    <source>
        <dbReference type="Proteomes" id="UP001227230"/>
    </source>
</evidence>
<organism evidence="1 2">
    <name type="scientific">Vitis vinifera</name>
    <name type="common">Grape</name>
    <dbReference type="NCBI Taxonomy" id="29760"/>
    <lineage>
        <taxon>Eukaryota</taxon>
        <taxon>Viridiplantae</taxon>
        <taxon>Streptophyta</taxon>
        <taxon>Embryophyta</taxon>
        <taxon>Tracheophyta</taxon>
        <taxon>Spermatophyta</taxon>
        <taxon>Magnoliopsida</taxon>
        <taxon>eudicotyledons</taxon>
        <taxon>Gunneridae</taxon>
        <taxon>Pentapetalae</taxon>
        <taxon>rosids</taxon>
        <taxon>Vitales</taxon>
        <taxon>Vitaceae</taxon>
        <taxon>Viteae</taxon>
        <taxon>Vitis</taxon>
    </lineage>
</organism>